<proteinExistence type="predicted"/>
<gene>
    <name evidence="2" type="ORF">PBY51_019499</name>
</gene>
<feature type="region of interest" description="Disordered" evidence="1">
    <location>
        <begin position="1"/>
        <end position="44"/>
    </location>
</feature>
<evidence type="ECO:0000313" key="3">
    <source>
        <dbReference type="Proteomes" id="UP001346869"/>
    </source>
</evidence>
<dbReference type="EMBL" id="JAUZQC010000003">
    <property type="protein sequence ID" value="KAK5874563.1"/>
    <property type="molecule type" value="Genomic_DNA"/>
</dbReference>
<keyword evidence="3" id="KW-1185">Reference proteome</keyword>
<reference evidence="2 3" key="1">
    <citation type="journal article" date="2023" name="Genes (Basel)">
        <title>Chromosome-Level Genome Assembly and Circadian Gene Repertoire of the Patagonia Blennie Eleginops maclovinus-The Closest Ancestral Proxy of Antarctic Cryonotothenioids.</title>
        <authorList>
            <person name="Cheng C.C."/>
            <person name="Rivera-Colon A.G."/>
            <person name="Minhas B.F."/>
            <person name="Wilson L."/>
            <person name="Rayamajhi N."/>
            <person name="Vargas-Chacoff L."/>
            <person name="Catchen J.M."/>
        </authorList>
    </citation>
    <scope>NUCLEOTIDE SEQUENCE [LARGE SCALE GENOMIC DNA]</scope>
    <source>
        <strain evidence="2">JMC-PN-2008</strain>
    </source>
</reference>
<comment type="caution">
    <text evidence="2">The sequence shown here is derived from an EMBL/GenBank/DDBJ whole genome shotgun (WGS) entry which is preliminary data.</text>
</comment>
<sequence length="92" mass="10280">MDRLMGGEDDEEEEEESGPRRDEILTNSACAAAEVKGTQPKKVKDEIKARALRCPEAQLKIYPSRARPPLTRGRQEAKYCTPLGDLSFSTDQ</sequence>
<name>A0AAN7Y2L9_ELEMC</name>
<protein>
    <submittedName>
        <fullName evidence="2">Uncharacterized protein</fullName>
    </submittedName>
</protein>
<dbReference type="AlphaFoldDB" id="A0AAN7Y2L9"/>
<organism evidence="2 3">
    <name type="scientific">Eleginops maclovinus</name>
    <name type="common">Patagonian blennie</name>
    <name type="synonym">Eleginus maclovinus</name>
    <dbReference type="NCBI Taxonomy" id="56733"/>
    <lineage>
        <taxon>Eukaryota</taxon>
        <taxon>Metazoa</taxon>
        <taxon>Chordata</taxon>
        <taxon>Craniata</taxon>
        <taxon>Vertebrata</taxon>
        <taxon>Euteleostomi</taxon>
        <taxon>Actinopterygii</taxon>
        <taxon>Neopterygii</taxon>
        <taxon>Teleostei</taxon>
        <taxon>Neoteleostei</taxon>
        <taxon>Acanthomorphata</taxon>
        <taxon>Eupercaria</taxon>
        <taxon>Perciformes</taxon>
        <taxon>Notothenioidei</taxon>
        <taxon>Eleginopidae</taxon>
        <taxon>Eleginops</taxon>
    </lineage>
</organism>
<evidence type="ECO:0000256" key="1">
    <source>
        <dbReference type="SAM" id="MobiDB-lite"/>
    </source>
</evidence>
<reference evidence="2 3" key="2">
    <citation type="journal article" date="2023" name="Mol. Biol. Evol.">
        <title>Genomics of Secondarily Temperate Adaptation in the Only Non-Antarctic Icefish.</title>
        <authorList>
            <person name="Rivera-Colon A.G."/>
            <person name="Rayamajhi N."/>
            <person name="Minhas B.F."/>
            <person name="Madrigal G."/>
            <person name="Bilyk K.T."/>
            <person name="Yoon V."/>
            <person name="Hune M."/>
            <person name="Gregory S."/>
            <person name="Cheng C.H.C."/>
            <person name="Catchen J.M."/>
        </authorList>
    </citation>
    <scope>NUCLEOTIDE SEQUENCE [LARGE SCALE GENOMIC DNA]</scope>
    <source>
        <strain evidence="2">JMC-PN-2008</strain>
    </source>
</reference>
<dbReference type="Proteomes" id="UP001346869">
    <property type="component" value="Unassembled WGS sequence"/>
</dbReference>
<accession>A0AAN7Y2L9</accession>
<feature type="compositionally biased region" description="Acidic residues" evidence="1">
    <location>
        <begin position="7"/>
        <end position="16"/>
    </location>
</feature>
<evidence type="ECO:0000313" key="2">
    <source>
        <dbReference type="EMBL" id="KAK5874563.1"/>
    </source>
</evidence>